<dbReference type="PANTHER" id="PTHR41307:SF1">
    <property type="entry name" value="MEMBRANE PROTEIN"/>
    <property type="match status" value="1"/>
</dbReference>
<evidence type="ECO:0000313" key="3">
    <source>
        <dbReference type="Proteomes" id="UP000322025"/>
    </source>
</evidence>
<keyword evidence="1" id="KW-1133">Transmembrane helix</keyword>
<feature type="transmembrane region" description="Helical" evidence="1">
    <location>
        <begin position="192"/>
        <end position="212"/>
    </location>
</feature>
<dbReference type="Proteomes" id="UP000322025">
    <property type="component" value="Unassembled WGS sequence"/>
</dbReference>
<sequence>MSRRVKEMLKENNELQEQLSDDGKKVLTDIVVYLRGVPVSMYEQERVRRDITQMLIDGEKRGSSAREVIGEDYREFCDNIVGEIPHMTWKEKMFVSVRDTLPAVAVLLVIWCFGRLLEVLTGVLSTFNCPVTLGNVLGGILLLAGSEGLITLLTRYSFESSRTFNVKWGAVLAVVFIAAVCVNYLITYKLFSIHIGLGVVLALAVYGAYRLIDDRID</sequence>
<dbReference type="EMBL" id="VMSO01000025">
    <property type="protein sequence ID" value="KAA8500432.1"/>
    <property type="molecule type" value="Genomic_DNA"/>
</dbReference>
<evidence type="ECO:0000256" key="1">
    <source>
        <dbReference type="SAM" id="Phobius"/>
    </source>
</evidence>
<dbReference type="OrthoDB" id="1655249at2"/>
<comment type="caution">
    <text evidence="2">The sequence shown here is derived from an EMBL/GenBank/DDBJ whole genome shotgun (WGS) entry which is preliminary data.</text>
</comment>
<keyword evidence="3" id="KW-1185">Reference proteome</keyword>
<feature type="transmembrane region" description="Helical" evidence="1">
    <location>
        <begin position="137"/>
        <end position="156"/>
    </location>
</feature>
<gene>
    <name evidence="2" type="ORF">FNY66_13545</name>
</gene>
<name>A0A5M9HZE6_9FIRM</name>
<evidence type="ECO:0000313" key="2">
    <source>
        <dbReference type="EMBL" id="KAA8500432.1"/>
    </source>
</evidence>
<keyword evidence="1" id="KW-0472">Membrane</keyword>
<proteinExistence type="predicted"/>
<feature type="transmembrane region" description="Helical" evidence="1">
    <location>
        <begin position="100"/>
        <end position="117"/>
    </location>
</feature>
<feature type="transmembrane region" description="Helical" evidence="1">
    <location>
        <begin position="168"/>
        <end position="186"/>
    </location>
</feature>
<evidence type="ECO:0008006" key="4">
    <source>
        <dbReference type="Google" id="ProtNLM"/>
    </source>
</evidence>
<dbReference type="PANTHER" id="PTHR41307">
    <property type="entry name" value="MEMBRANE PROTEIN-RELATED"/>
    <property type="match status" value="1"/>
</dbReference>
<dbReference type="AlphaFoldDB" id="A0A5M9HZE6"/>
<organism evidence="2 3">
    <name type="scientific">Mediterraneibacter catenae</name>
    <dbReference type="NCBI Taxonomy" id="2594882"/>
    <lineage>
        <taxon>Bacteria</taxon>
        <taxon>Bacillati</taxon>
        <taxon>Bacillota</taxon>
        <taxon>Clostridia</taxon>
        <taxon>Lachnospirales</taxon>
        <taxon>Lachnospiraceae</taxon>
        <taxon>Mediterraneibacter</taxon>
    </lineage>
</organism>
<reference evidence="2 3" key="1">
    <citation type="submission" date="2019-07" db="EMBL/GenBank/DDBJ databases">
        <authorList>
            <person name="Wongkuna S."/>
            <person name="Scaria J."/>
        </authorList>
    </citation>
    <scope>NUCLEOTIDE SEQUENCE [LARGE SCALE GENOMIC DNA]</scope>
    <source>
        <strain evidence="2 3">SW178</strain>
    </source>
</reference>
<protein>
    <recommendedName>
        <fullName evidence="4">DUF1129 family protein</fullName>
    </recommendedName>
</protein>
<dbReference type="RefSeq" id="WP_087152196.1">
    <property type="nucleotide sequence ID" value="NZ_VMSO01000025.1"/>
</dbReference>
<accession>A0A5M9HZE6</accession>
<dbReference type="Gene3D" id="1.10.1900.10">
    <property type="entry name" value="c-terminal domain of poly(a) binding protein"/>
    <property type="match status" value="1"/>
</dbReference>
<keyword evidence="1" id="KW-0812">Transmembrane</keyword>
<dbReference type="SUPFAM" id="SSF158560">
    <property type="entry name" value="BH3980-like"/>
    <property type="match status" value="1"/>
</dbReference>